<comment type="similarity">
    <text evidence="1 10">Belongs to the class-I aminoacyl-tRNA synthetase family.</text>
</comment>
<dbReference type="AlphaFoldDB" id="A0A1F5YFN6"/>
<evidence type="ECO:0000256" key="8">
    <source>
        <dbReference type="ARBA" id="ARBA00049339"/>
    </source>
</evidence>
<dbReference type="PANTHER" id="PTHR11956">
    <property type="entry name" value="ARGINYL-TRNA SYNTHETASE"/>
    <property type="match status" value="1"/>
</dbReference>
<comment type="catalytic activity">
    <reaction evidence="8">
        <text>tRNA(Arg) + L-arginine + ATP = L-arginyl-tRNA(Arg) + AMP + diphosphate</text>
        <dbReference type="Rhea" id="RHEA:20301"/>
        <dbReference type="Rhea" id="RHEA-COMP:9658"/>
        <dbReference type="Rhea" id="RHEA-COMP:9673"/>
        <dbReference type="ChEBI" id="CHEBI:30616"/>
        <dbReference type="ChEBI" id="CHEBI:32682"/>
        <dbReference type="ChEBI" id="CHEBI:33019"/>
        <dbReference type="ChEBI" id="CHEBI:78442"/>
        <dbReference type="ChEBI" id="CHEBI:78513"/>
        <dbReference type="ChEBI" id="CHEBI:456215"/>
        <dbReference type="EC" id="6.1.1.19"/>
    </reaction>
</comment>
<evidence type="ECO:0000259" key="11">
    <source>
        <dbReference type="SMART" id="SM00836"/>
    </source>
</evidence>
<dbReference type="SUPFAM" id="SSF52374">
    <property type="entry name" value="Nucleotidylyl transferase"/>
    <property type="match status" value="1"/>
</dbReference>
<dbReference type="InterPro" id="IPR035684">
    <property type="entry name" value="ArgRS_core"/>
</dbReference>
<dbReference type="GO" id="GO:0005524">
    <property type="term" value="F:ATP binding"/>
    <property type="evidence" value="ECO:0007669"/>
    <property type="project" value="UniProtKB-KW"/>
</dbReference>
<evidence type="ECO:0000256" key="5">
    <source>
        <dbReference type="ARBA" id="ARBA00022840"/>
    </source>
</evidence>
<evidence type="ECO:0000256" key="1">
    <source>
        <dbReference type="ARBA" id="ARBA00005594"/>
    </source>
</evidence>
<evidence type="ECO:0000256" key="2">
    <source>
        <dbReference type="ARBA" id="ARBA00012837"/>
    </source>
</evidence>
<feature type="domain" description="B3/B4 tRNA-binding" evidence="12">
    <location>
        <begin position="62"/>
        <end position="217"/>
    </location>
</feature>
<feature type="domain" description="Arginyl tRNA synthetase N-terminal" evidence="13">
    <location>
        <begin position="284"/>
        <end position="393"/>
    </location>
</feature>
<evidence type="ECO:0000256" key="7">
    <source>
        <dbReference type="ARBA" id="ARBA00023146"/>
    </source>
</evidence>
<dbReference type="Pfam" id="PF00750">
    <property type="entry name" value="tRNA-synt_1d"/>
    <property type="match status" value="1"/>
</dbReference>
<comment type="caution">
    <text evidence="14">The sequence shown here is derived from an EMBL/GenBank/DDBJ whole genome shotgun (WGS) entry which is preliminary data.</text>
</comment>
<dbReference type="GO" id="GO:0003723">
    <property type="term" value="F:RNA binding"/>
    <property type="evidence" value="ECO:0007669"/>
    <property type="project" value="InterPro"/>
</dbReference>
<sequence length="917" mass="105394">MKFNVDSKIFERFPRVEIGVLVIKGIDNKGHYDEILKLLRAEEKKQKELLADVEIGSLPEVTAWRKIYKVFGSNPKDFRSSVEALLRRARGGEKPIPQINNLVDLYNYISLKYHLPAGAEDLDKTEGDISLTFANGSEKGVYIGSSEVQNCDLGEVIYKDMEGFICRKWNWREADRTKIDQDTKQAVLVIEKVPEVSKEVFNEAIREAEKLLKNLLQGEVQSHILNSNKPSISFDLVADKTRIVKKAKITGRQEKREEKVKKIQQKILNPASELLEKNLPMIQQMIKVVIEKVVAESFEKVKLTENFIKIEHPKVENYGDYSTNIAMILTGQLKMKPIEAAEKLSRKIDEYIREHQMISVKADSNSDKSIIINVSDILENVKFELPGFVNLFIAKKWLISQVDRVLNNDWSIKTGQTDKVRHDLSLTGFKISVEYTDPNPFKEFHLGHLYSNVIGEAVARLYEENGATVWRADFYGDAGMHIAKSVWGMMTNLKSRNIGLEDLEKLSLNKRQRFLGEGYALGVSKYEEDKEIAEQIKDINYSVYVAAQEVLKKERNWKPIIDYKKFIQGKENQYNQVRDVYEAGLRWSLEYFESIYKRLGTKFDGYYPESWVGELGMKTVEKGLKSGVLEKSEGAVVYKGEKEGLHTRVFINKLGLPTYETKDLGLALAKFQDFPYDMSINIFGKEIDEYYYVVKAVLMKIEPELGKKAFHLAHGMVKLPEGKMSSRTGNVITFEWLLNEAKKRTLQIMEKISLPEQEKQITAEKVALGAIRYALLKSNIGHDVIFDFGKSVTFEGDSGPYLMYTYARCRSVIRKADDAKLKTDEEFININNEEMELLRMFYKFEEVVWEAARNLAPSLVCSYLYDLAQKFNLFYQKHTILGGNEEYKKFRLTLTAATAVIIKRGLYLLGIETVERM</sequence>
<evidence type="ECO:0000259" key="13">
    <source>
        <dbReference type="SMART" id="SM01016"/>
    </source>
</evidence>
<dbReference type="GO" id="GO:0004826">
    <property type="term" value="F:phenylalanine-tRNA ligase activity"/>
    <property type="evidence" value="ECO:0007669"/>
    <property type="project" value="InterPro"/>
</dbReference>
<dbReference type="SUPFAM" id="SSF56037">
    <property type="entry name" value="PheT/TilS domain"/>
    <property type="match status" value="1"/>
</dbReference>
<protein>
    <recommendedName>
        <fullName evidence="2 9">Arginine--tRNA ligase</fullName>
        <ecNumber evidence="2 9">6.1.1.19</ecNumber>
    </recommendedName>
</protein>
<dbReference type="FunFam" id="1.10.730.10:FF:000006">
    <property type="entry name" value="Arginyl-tRNA synthetase 2, mitochondrial"/>
    <property type="match status" value="1"/>
</dbReference>
<dbReference type="SUPFAM" id="SSF47323">
    <property type="entry name" value="Anticodon-binding domain of a subclass of class I aminoacyl-tRNA synthetases"/>
    <property type="match status" value="1"/>
</dbReference>
<keyword evidence="4 10" id="KW-0547">Nucleotide-binding</keyword>
<dbReference type="InterPro" id="IPR005148">
    <property type="entry name" value="Arg-tRNA-synth_N"/>
</dbReference>
<dbReference type="InterPro" id="IPR014729">
    <property type="entry name" value="Rossmann-like_a/b/a_fold"/>
</dbReference>
<dbReference type="Pfam" id="PF03485">
    <property type="entry name" value="Arg_tRNA_synt_N"/>
    <property type="match status" value="1"/>
</dbReference>
<dbReference type="GO" id="GO:0004814">
    <property type="term" value="F:arginine-tRNA ligase activity"/>
    <property type="evidence" value="ECO:0007669"/>
    <property type="project" value="UniProtKB-UniRule"/>
</dbReference>
<dbReference type="Pfam" id="PF03483">
    <property type="entry name" value="B3_4"/>
    <property type="match status" value="1"/>
</dbReference>
<dbReference type="Pfam" id="PF05746">
    <property type="entry name" value="DALR_1"/>
    <property type="match status" value="1"/>
</dbReference>
<dbReference type="SUPFAM" id="SSF55190">
    <property type="entry name" value="Arginyl-tRNA synthetase (ArgRS), N-terminal 'additional' domain"/>
    <property type="match status" value="1"/>
</dbReference>
<dbReference type="InterPro" id="IPR001278">
    <property type="entry name" value="Arg-tRNA-ligase"/>
</dbReference>
<dbReference type="Proteomes" id="UP000177396">
    <property type="component" value="Unassembled WGS sequence"/>
</dbReference>
<keyword evidence="3 10" id="KW-0436">Ligase</keyword>
<dbReference type="NCBIfam" id="TIGR00456">
    <property type="entry name" value="argS"/>
    <property type="match status" value="1"/>
</dbReference>
<evidence type="ECO:0000256" key="10">
    <source>
        <dbReference type="RuleBase" id="RU363038"/>
    </source>
</evidence>
<dbReference type="Gene3D" id="3.40.50.620">
    <property type="entry name" value="HUPs"/>
    <property type="match status" value="1"/>
</dbReference>
<dbReference type="SMART" id="SM00873">
    <property type="entry name" value="B3_4"/>
    <property type="match status" value="1"/>
</dbReference>
<keyword evidence="6 10" id="KW-0648">Protein biosynthesis</keyword>
<dbReference type="Gene3D" id="1.10.730.10">
    <property type="entry name" value="Isoleucyl-tRNA Synthetase, Domain 1"/>
    <property type="match status" value="1"/>
</dbReference>
<dbReference type="PRINTS" id="PR01038">
    <property type="entry name" value="TRNASYNTHARG"/>
</dbReference>
<evidence type="ECO:0000313" key="14">
    <source>
        <dbReference type="EMBL" id="OGF98661.1"/>
    </source>
</evidence>
<dbReference type="PANTHER" id="PTHR11956:SF5">
    <property type="entry name" value="ARGININE--TRNA LIGASE, CYTOPLASMIC"/>
    <property type="match status" value="1"/>
</dbReference>
<keyword evidence="7 10" id="KW-0030">Aminoacyl-tRNA synthetase</keyword>
<evidence type="ECO:0000313" key="15">
    <source>
        <dbReference type="Proteomes" id="UP000177396"/>
    </source>
</evidence>
<evidence type="ECO:0000259" key="12">
    <source>
        <dbReference type="SMART" id="SM00873"/>
    </source>
</evidence>
<dbReference type="Gene3D" id="3.30.1360.70">
    <property type="entry name" value="Arginyl tRNA synthetase N-terminal domain"/>
    <property type="match status" value="1"/>
</dbReference>
<organism evidence="14 15">
    <name type="scientific">Candidatus Gottesmanbacteria bacterium RBG_16_38_7b</name>
    <dbReference type="NCBI Taxonomy" id="1798372"/>
    <lineage>
        <taxon>Bacteria</taxon>
        <taxon>Candidatus Gottesmaniibacteriota</taxon>
    </lineage>
</organism>
<evidence type="ECO:0000256" key="9">
    <source>
        <dbReference type="NCBIfam" id="TIGR00456"/>
    </source>
</evidence>
<proteinExistence type="inferred from homology"/>
<dbReference type="InterPro" id="IPR005146">
    <property type="entry name" value="B3/B4_tRNA-bd"/>
</dbReference>
<gene>
    <name evidence="14" type="ORF">A2153_04175</name>
</gene>
<dbReference type="GO" id="GO:0005737">
    <property type="term" value="C:cytoplasm"/>
    <property type="evidence" value="ECO:0007669"/>
    <property type="project" value="UniProtKB-UniRule"/>
</dbReference>
<dbReference type="SMART" id="SM00836">
    <property type="entry name" value="DALR_1"/>
    <property type="match status" value="1"/>
</dbReference>
<dbReference type="SMART" id="SM01016">
    <property type="entry name" value="Arg_tRNA_synt_N"/>
    <property type="match status" value="1"/>
</dbReference>
<feature type="domain" description="DALR anticodon binding" evidence="11">
    <location>
        <begin position="802"/>
        <end position="917"/>
    </location>
</feature>
<dbReference type="InterPro" id="IPR009080">
    <property type="entry name" value="tRNAsynth_Ia_anticodon-bd"/>
</dbReference>
<evidence type="ECO:0000256" key="6">
    <source>
        <dbReference type="ARBA" id="ARBA00022917"/>
    </source>
</evidence>
<dbReference type="GO" id="GO:0006420">
    <property type="term" value="P:arginyl-tRNA aminoacylation"/>
    <property type="evidence" value="ECO:0007669"/>
    <property type="project" value="UniProtKB-UniRule"/>
</dbReference>
<evidence type="ECO:0000256" key="4">
    <source>
        <dbReference type="ARBA" id="ARBA00022741"/>
    </source>
</evidence>
<reference evidence="14 15" key="1">
    <citation type="journal article" date="2016" name="Nat. Commun.">
        <title>Thousands of microbial genomes shed light on interconnected biogeochemical processes in an aquifer system.</title>
        <authorList>
            <person name="Anantharaman K."/>
            <person name="Brown C.T."/>
            <person name="Hug L.A."/>
            <person name="Sharon I."/>
            <person name="Castelle C.J."/>
            <person name="Probst A.J."/>
            <person name="Thomas B.C."/>
            <person name="Singh A."/>
            <person name="Wilkins M.J."/>
            <person name="Karaoz U."/>
            <person name="Brodie E.L."/>
            <person name="Williams K.H."/>
            <person name="Hubbard S.S."/>
            <person name="Banfield J.F."/>
        </authorList>
    </citation>
    <scope>NUCLEOTIDE SEQUENCE [LARGE SCALE GENOMIC DNA]</scope>
</reference>
<dbReference type="EMBL" id="MFJB01000091">
    <property type="protein sequence ID" value="OGF98661.1"/>
    <property type="molecule type" value="Genomic_DNA"/>
</dbReference>
<dbReference type="InterPro" id="IPR020825">
    <property type="entry name" value="Phe-tRNA_synthase-like_B3/B4"/>
</dbReference>
<keyword evidence="5 10" id="KW-0067">ATP-binding</keyword>
<evidence type="ECO:0000256" key="3">
    <source>
        <dbReference type="ARBA" id="ARBA00022598"/>
    </source>
</evidence>
<dbReference type="EC" id="6.1.1.19" evidence="2 9"/>
<dbReference type="InterPro" id="IPR008909">
    <property type="entry name" value="DALR_anticod-bd"/>
</dbReference>
<dbReference type="InterPro" id="IPR036695">
    <property type="entry name" value="Arg-tRNA-synth_N_sf"/>
</dbReference>
<accession>A0A1F5YFN6</accession>
<dbReference type="Gene3D" id="3.50.40.10">
    <property type="entry name" value="Phenylalanyl-trna Synthetase, Chain B, domain 3"/>
    <property type="match status" value="1"/>
</dbReference>
<name>A0A1F5YFN6_9BACT</name>